<dbReference type="GO" id="GO:0003677">
    <property type="term" value="F:DNA binding"/>
    <property type="evidence" value="ECO:0007669"/>
    <property type="project" value="UniProtKB-KW"/>
</dbReference>
<feature type="domain" description="HTH lysR-type" evidence="5">
    <location>
        <begin position="1"/>
        <end position="54"/>
    </location>
</feature>
<keyword evidence="3 6" id="KW-0238">DNA-binding</keyword>
<protein>
    <submittedName>
        <fullName evidence="6">DNA-binding transcriptional regulator, LysR family</fullName>
    </submittedName>
</protein>
<keyword evidence="4" id="KW-0804">Transcription</keyword>
<dbReference type="PANTHER" id="PTHR30346:SF0">
    <property type="entry name" value="HCA OPERON TRANSCRIPTIONAL ACTIVATOR HCAR"/>
    <property type="match status" value="1"/>
</dbReference>
<name>A0AAE3KL86_9PSEU</name>
<proteinExistence type="inferred from homology"/>
<dbReference type="InterPro" id="IPR000847">
    <property type="entry name" value="LysR_HTH_N"/>
</dbReference>
<dbReference type="PROSITE" id="PS50931">
    <property type="entry name" value="HTH_LYSR"/>
    <property type="match status" value="1"/>
</dbReference>
<organism evidence="6 7">
    <name type="scientific">Goodfellowiella coeruleoviolacea</name>
    <dbReference type="NCBI Taxonomy" id="334858"/>
    <lineage>
        <taxon>Bacteria</taxon>
        <taxon>Bacillati</taxon>
        <taxon>Actinomycetota</taxon>
        <taxon>Actinomycetes</taxon>
        <taxon>Pseudonocardiales</taxon>
        <taxon>Pseudonocardiaceae</taxon>
        <taxon>Goodfellowiella</taxon>
    </lineage>
</organism>
<evidence type="ECO:0000256" key="3">
    <source>
        <dbReference type="ARBA" id="ARBA00023125"/>
    </source>
</evidence>
<dbReference type="PRINTS" id="PR00039">
    <property type="entry name" value="HTHLYSR"/>
</dbReference>
<keyword evidence="2" id="KW-0805">Transcription regulation</keyword>
<sequence>MLHYFVAVAEERHYGRAAARLHMTQPPLSRAIKQLETDLGVVLLHRSAAGVALTAAGQTLYAEATALLEQAERARARVTAAAGAATLTVGTLADTGRELGTSVAAAFRRRHPEVAIRFREADFTDPTTGLRAGLVDVALTRTPFDDTGISTRVLRSERVGAVLRTDDPLANRGPLRLADLADRPWFQLPDGTDPIWRAYWNGAAPVGERPAGPVVRTVTECLQAVLWNGMVGIAPLSHALPDGLTVAPLTDMPPSRLVVAWASARENPLVRSFAQLAGTAHRSARA</sequence>
<dbReference type="EMBL" id="JAMTCK010000006">
    <property type="protein sequence ID" value="MCP2166268.1"/>
    <property type="molecule type" value="Genomic_DNA"/>
</dbReference>
<dbReference type="GO" id="GO:0032993">
    <property type="term" value="C:protein-DNA complex"/>
    <property type="evidence" value="ECO:0007669"/>
    <property type="project" value="TreeGrafter"/>
</dbReference>
<dbReference type="InterPro" id="IPR005119">
    <property type="entry name" value="LysR_subst-bd"/>
</dbReference>
<evidence type="ECO:0000259" key="5">
    <source>
        <dbReference type="PROSITE" id="PS50931"/>
    </source>
</evidence>
<dbReference type="InterPro" id="IPR036388">
    <property type="entry name" value="WH-like_DNA-bd_sf"/>
</dbReference>
<comment type="similarity">
    <text evidence="1">Belongs to the LysR transcriptional regulatory family.</text>
</comment>
<dbReference type="Proteomes" id="UP001206128">
    <property type="component" value="Unassembled WGS sequence"/>
</dbReference>
<evidence type="ECO:0000256" key="1">
    <source>
        <dbReference type="ARBA" id="ARBA00009437"/>
    </source>
</evidence>
<dbReference type="SUPFAM" id="SSF53850">
    <property type="entry name" value="Periplasmic binding protein-like II"/>
    <property type="match status" value="1"/>
</dbReference>
<dbReference type="Pfam" id="PF00126">
    <property type="entry name" value="HTH_1"/>
    <property type="match status" value="1"/>
</dbReference>
<dbReference type="PANTHER" id="PTHR30346">
    <property type="entry name" value="TRANSCRIPTIONAL DUAL REGULATOR HCAR-RELATED"/>
    <property type="match status" value="1"/>
</dbReference>
<evidence type="ECO:0000313" key="6">
    <source>
        <dbReference type="EMBL" id="MCP2166268.1"/>
    </source>
</evidence>
<gene>
    <name evidence="6" type="ORF">LX83_003127</name>
</gene>
<dbReference type="AlphaFoldDB" id="A0AAE3KL86"/>
<dbReference type="InterPro" id="IPR036390">
    <property type="entry name" value="WH_DNA-bd_sf"/>
</dbReference>
<dbReference type="FunFam" id="1.10.10.10:FF:000001">
    <property type="entry name" value="LysR family transcriptional regulator"/>
    <property type="match status" value="1"/>
</dbReference>
<keyword evidence="7" id="KW-1185">Reference proteome</keyword>
<evidence type="ECO:0000256" key="2">
    <source>
        <dbReference type="ARBA" id="ARBA00023015"/>
    </source>
</evidence>
<reference evidence="6" key="1">
    <citation type="submission" date="2022-06" db="EMBL/GenBank/DDBJ databases">
        <title>Genomic Encyclopedia of Archaeal and Bacterial Type Strains, Phase II (KMG-II): from individual species to whole genera.</title>
        <authorList>
            <person name="Goeker M."/>
        </authorList>
    </citation>
    <scope>NUCLEOTIDE SEQUENCE</scope>
    <source>
        <strain evidence="6">DSM 43935</strain>
    </source>
</reference>
<evidence type="ECO:0000313" key="7">
    <source>
        <dbReference type="Proteomes" id="UP001206128"/>
    </source>
</evidence>
<evidence type="ECO:0000256" key="4">
    <source>
        <dbReference type="ARBA" id="ARBA00023163"/>
    </source>
</evidence>
<dbReference type="CDD" id="cd08414">
    <property type="entry name" value="PBP2_LTTR_aromatics_like"/>
    <property type="match status" value="1"/>
</dbReference>
<dbReference type="Gene3D" id="1.10.10.10">
    <property type="entry name" value="Winged helix-like DNA-binding domain superfamily/Winged helix DNA-binding domain"/>
    <property type="match status" value="1"/>
</dbReference>
<dbReference type="SUPFAM" id="SSF46785">
    <property type="entry name" value="Winged helix' DNA-binding domain"/>
    <property type="match status" value="1"/>
</dbReference>
<comment type="caution">
    <text evidence="6">The sequence shown here is derived from an EMBL/GenBank/DDBJ whole genome shotgun (WGS) entry which is preliminary data.</text>
</comment>
<dbReference type="Gene3D" id="3.40.190.10">
    <property type="entry name" value="Periplasmic binding protein-like II"/>
    <property type="match status" value="2"/>
</dbReference>
<dbReference type="GO" id="GO:0003700">
    <property type="term" value="F:DNA-binding transcription factor activity"/>
    <property type="evidence" value="ECO:0007669"/>
    <property type="project" value="InterPro"/>
</dbReference>
<accession>A0AAE3KL86</accession>
<dbReference type="Pfam" id="PF03466">
    <property type="entry name" value="LysR_substrate"/>
    <property type="match status" value="1"/>
</dbReference>